<protein>
    <submittedName>
        <fullName evidence="5">Putative oxidoreductase/nitrogenase, component 1</fullName>
    </submittedName>
</protein>
<dbReference type="Proteomes" id="UP000009223">
    <property type="component" value="Chromosome"/>
</dbReference>
<comment type="similarity">
    <text evidence="1 3">Belongs to the NifD/NifK/NifE/NifN family.</text>
</comment>
<dbReference type="eggNOG" id="COG2710">
    <property type="taxonomic scope" value="Bacteria"/>
</dbReference>
<dbReference type="PROSITE" id="PS00699">
    <property type="entry name" value="NITROGENASE_1_1"/>
    <property type="match status" value="1"/>
</dbReference>
<dbReference type="KEGG" id="tpi:TREPR_0247"/>
<dbReference type="InterPro" id="IPR049939">
    <property type="entry name" value="NifE-like"/>
</dbReference>
<name>F5YLJ9_TREPZ</name>
<proteinExistence type="inferred from homology"/>
<dbReference type="Gene3D" id="3.40.50.12380">
    <property type="entry name" value="Nitrogenase MoFe cofactor biosynthesis protein NifE, C-terminal"/>
    <property type="match status" value="1"/>
</dbReference>
<evidence type="ECO:0000256" key="1">
    <source>
        <dbReference type="ARBA" id="ARBA00011002"/>
    </source>
</evidence>
<feature type="domain" description="Nitrogenase/oxidoreductase component 1" evidence="4">
    <location>
        <begin position="27"/>
        <end position="400"/>
    </location>
</feature>
<dbReference type="EMBL" id="CP001843">
    <property type="protein sequence ID" value="AEF84792.1"/>
    <property type="molecule type" value="Genomic_DNA"/>
</dbReference>
<dbReference type="Gene3D" id="3.40.50.1980">
    <property type="entry name" value="Nitrogenase molybdenum iron protein domain"/>
    <property type="match status" value="1"/>
</dbReference>
<gene>
    <name evidence="5" type="ordered locus">TREPR_0247</name>
</gene>
<dbReference type="PANTHER" id="PTHR42956">
    <property type="entry name" value="NITROGENASE IRON-MOLYBDENUM COFACTOR BIOSYNTHESIS PROTEIN NIFE"/>
    <property type="match status" value="1"/>
</dbReference>
<evidence type="ECO:0000256" key="2">
    <source>
        <dbReference type="ARBA" id="ARBA00023231"/>
    </source>
</evidence>
<dbReference type="InterPro" id="IPR000318">
    <property type="entry name" value="Nase_comp1_CS"/>
</dbReference>
<dbReference type="PANTHER" id="PTHR42956:SF1">
    <property type="entry name" value="NITROGENASE IRON-MOLYBDENUM COFACTOR BIOSYNTHESIS PROTEIN NIFE"/>
    <property type="match status" value="1"/>
</dbReference>
<reference evidence="5 6" key="2">
    <citation type="journal article" date="2011" name="ISME J.">
        <title>RNA-seq reveals cooperative metabolic interactions between two termite-gut spirochete species in co-culture.</title>
        <authorList>
            <person name="Rosenthal A.Z."/>
            <person name="Matson E.G."/>
            <person name="Eldar A."/>
            <person name="Leadbetter J.R."/>
        </authorList>
    </citation>
    <scope>NUCLEOTIDE SEQUENCE [LARGE SCALE GENOMIC DNA]</scope>
    <source>
        <strain evidence="6">ATCC BAA-887 / DSM 12427 / ZAS-2</strain>
    </source>
</reference>
<keyword evidence="6" id="KW-1185">Reference proteome</keyword>
<dbReference type="STRING" id="545694.TREPR_0247"/>
<dbReference type="InterPro" id="IPR000510">
    <property type="entry name" value="Nase/OxRdtase_comp1"/>
</dbReference>
<dbReference type="AlphaFoldDB" id="F5YLJ9"/>
<evidence type="ECO:0000259" key="4">
    <source>
        <dbReference type="Pfam" id="PF00148"/>
    </source>
</evidence>
<organism evidence="5 6">
    <name type="scientific">Treponema primitia (strain ATCC BAA-887 / DSM 12427 / ZAS-2)</name>
    <dbReference type="NCBI Taxonomy" id="545694"/>
    <lineage>
        <taxon>Bacteria</taxon>
        <taxon>Pseudomonadati</taxon>
        <taxon>Spirochaetota</taxon>
        <taxon>Spirochaetia</taxon>
        <taxon>Spirochaetales</taxon>
        <taxon>Treponemataceae</taxon>
        <taxon>Treponema</taxon>
    </lineage>
</organism>
<dbReference type="GO" id="GO:0016163">
    <property type="term" value="F:nitrogenase activity"/>
    <property type="evidence" value="ECO:0007669"/>
    <property type="project" value="InterPro"/>
</dbReference>
<dbReference type="Pfam" id="PF00148">
    <property type="entry name" value="Oxidored_nitro"/>
    <property type="match status" value="1"/>
</dbReference>
<evidence type="ECO:0000256" key="3">
    <source>
        <dbReference type="RuleBase" id="RU004021"/>
    </source>
</evidence>
<reference evidence="6" key="1">
    <citation type="submission" date="2009-12" db="EMBL/GenBank/DDBJ databases">
        <title>Complete sequence of Treponema primitia strain ZAS-2.</title>
        <authorList>
            <person name="Tetu S.G."/>
            <person name="Matson E."/>
            <person name="Ren Q."/>
            <person name="Seshadri R."/>
            <person name="Elbourne L."/>
            <person name="Hassan K.A."/>
            <person name="Durkin A."/>
            <person name="Radune D."/>
            <person name="Mohamoud Y."/>
            <person name="Shay R."/>
            <person name="Jin S."/>
            <person name="Zhang X."/>
            <person name="Lucey K."/>
            <person name="Ballor N.R."/>
            <person name="Ottesen E."/>
            <person name="Rosenthal R."/>
            <person name="Allen A."/>
            <person name="Leadbetter J.R."/>
            <person name="Paulsen I.T."/>
        </authorList>
    </citation>
    <scope>NUCLEOTIDE SEQUENCE [LARGE SCALE GENOMIC DNA]</scope>
    <source>
        <strain evidence="6">ATCC BAA-887 / DSM 12427 / ZAS-2</strain>
    </source>
</reference>
<dbReference type="SUPFAM" id="SSF53807">
    <property type="entry name" value="Helical backbone' metal receptor"/>
    <property type="match status" value="1"/>
</dbReference>
<sequence>MEDSSGKELQSRVRTLTQSSPGEIIYALQAVSGIHDAVVIIHGALGCAASGVWFNSGENRSWYTTNLNESDTILGGDEKLRAAILRAYNENHPEAIFIIGTPIIAINNDDVDSVVIELSDELGCKIIYIDVNGFKTKNALSGYDVIFHGFLKHLVEPKQNPVKPFLNLFTVSESPDNVAAIVELLQVLDIPCNIVPRFSGLNGIRRASGALCSVSLDDAENEYIMTGLEEQYGVPVVKTNPPIGTAGVYDFIKKIAAHFDRNAQAETLIKDEEQKISGRRSKKPFAGKKILLEADLHRVVSFSSLIEELGGEISGIVIPHLDIQNAGKLKDLSILPRTVPFIVAQGQQFEIANVLNRYPADFYIGRSETAAAAARFGAIPLPLDGITYYGYRGIGEVVKRALKLGTNNNYVSLLGQKLGAPYSESWLKRSGNWYVKFEVK</sequence>
<evidence type="ECO:0000313" key="5">
    <source>
        <dbReference type="EMBL" id="AEF84792.1"/>
    </source>
</evidence>
<accession>F5YLJ9</accession>
<evidence type="ECO:0000313" key="6">
    <source>
        <dbReference type="Proteomes" id="UP000009223"/>
    </source>
</evidence>
<dbReference type="HOGENOM" id="CLU_025876_3_0_12"/>
<keyword evidence="2 3" id="KW-0535">Nitrogen fixation</keyword>